<evidence type="ECO:0000256" key="1">
    <source>
        <dbReference type="SAM" id="Phobius"/>
    </source>
</evidence>
<feature type="transmembrane region" description="Helical" evidence="1">
    <location>
        <begin position="205"/>
        <end position="229"/>
    </location>
</feature>
<feature type="transmembrane region" description="Helical" evidence="1">
    <location>
        <begin position="18"/>
        <end position="40"/>
    </location>
</feature>
<keyword evidence="1" id="KW-0472">Membrane</keyword>
<dbReference type="EMBL" id="JAHWDF010000039">
    <property type="protein sequence ID" value="MBW2963102.1"/>
    <property type="molecule type" value="Genomic_DNA"/>
</dbReference>
<sequence>MAKIDQYQKYRAQRNKRLLLAFLASICLIIGLLFFITTSYFMELFLISNRTIIILGAFLFIVGLALLFSVYLGLQPLRIYRPFDEYENFDLNSIFNYHLKKNFIDKYGSQYRRYDKPEEEPILFVDELESFKRKYVEQAQHDLEYANLFDDLNKLEGKFRTQIERLVSNSNLNLIIGIITTLIAVVILGFSIFQDRSFKTNTDFFSFFLPRISTVIFVELFSFFFLRLYKNNLEEIKYFQNEITNLNFKITSLKTALKMEDKDSLSKIIINFSLAERNNILKKGETTERIESNRMESGHISNLSKSFSELIEKLK</sequence>
<keyword evidence="1" id="KW-0812">Transmembrane</keyword>
<name>A0ABS6W5F4_9FLAO</name>
<evidence type="ECO:0000313" key="2">
    <source>
        <dbReference type="EMBL" id="MBW2963102.1"/>
    </source>
</evidence>
<evidence type="ECO:0008006" key="4">
    <source>
        <dbReference type="Google" id="ProtNLM"/>
    </source>
</evidence>
<protein>
    <recommendedName>
        <fullName evidence="4">DUF4231 domain-containing protein</fullName>
    </recommendedName>
</protein>
<organism evidence="2 3">
    <name type="scientific">Mesonia aestuariivivens</name>
    <dbReference type="NCBI Taxonomy" id="2796128"/>
    <lineage>
        <taxon>Bacteria</taxon>
        <taxon>Pseudomonadati</taxon>
        <taxon>Bacteroidota</taxon>
        <taxon>Flavobacteriia</taxon>
        <taxon>Flavobacteriales</taxon>
        <taxon>Flavobacteriaceae</taxon>
        <taxon>Mesonia</taxon>
    </lineage>
</organism>
<keyword evidence="3" id="KW-1185">Reference proteome</keyword>
<gene>
    <name evidence="2" type="ORF">KW502_15070</name>
</gene>
<feature type="transmembrane region" description="Helical" evidence="1">
    <location>
        <begin position="172"/>
        <end position="193"/>
    </location>
</feature>
<proteinExistence type="predicted"/>
<evidence type="ECO:0000313" key="3">
    <source>
        <dbReference type="Proteomes" id="UP000719267"/>
    </source>
</evidence>
<feature type="transmembrane region" description="Helical" evidence="1">
    <location>
        <begin position="52"/>
        <end position="74"/>
    </location>
</feature>
<accession>A0ABS6W5F4</accession>
<keyword evidence="1" id="KW-1133">Transmembrane helix</keyword>
<reference evidence="2 3" key="1">
    <citation type="submission" date="2021-07" db="EMBL/GenBank/DDBJ databases">
        <title>Mesonia aestuariivivens sp. nov., isolated from a tidal flat.</title>
        <authorList>
            <person name="Kim Y.-O."/>
            <person name="Yoon J.-H."/>
        </authorList>
    </citation>
    <scope>NUCLEOTIDE SEQUENCE [LARGE SCALE GENOMIC DNA]</scope>
    <source>
        <strain evidence="2 3">JHPTF-M18</strain>
    </source>
</reference>
<comment type="caution">
    <text evidence="2">The sequence shown here is derived from an EMBL/GenBank/DDBJ whole genome shotgun (WGS) entry which is preliminary data.</text>
</comment>
<dbReference type="RefSeq" id="WP_219041381.1">
    <property type="nucleotide sequence ID" value="NZ_JAHWDF010000039.1"/>
</dbReference>
<dbReference type="Proteomes" id="UP000719267">
    <property type="component" value="Unassembled WGS sequence"/>
</dbReference>